<gene>
    <name evidence="3" type="ORF">TorRG33x02_278880</name>
</gene>
<dbReference type="EMBL" id="JXTC01000345">
    <property type="protein sequence ID" value="PON62562.1"/>
    <property type="molecule type" value="Genomic_DNA"/>
</dbReference>
<dbReference type="InParanoid" id="A0A2P5CNH0"/>
<evidence type="ECO:0000256" key="2">
    <source>
        <dbReference type="SAM" id="MobiDB-lite"/>
    </source>
</evidence>
<keyword evidence="4" id="KW-1185">Reference proteome</keyword>
<organism evidence="3 4">
    <name type="scientific">Trema orientale</name>
    <name type="common">Charcoal tree</name>
    <name type="synonym">Celtis orientalis</name>
    <dbReference type="NCBI Taxonomy" id="63057"/>
    <lineage>
        <taxon>Eukaryota</taxon>
        <taxon>Viridiplantae</taxon>
        <taxon>Streptophyta</taxon>
        <taxon>Embryophyta</taxon>
        <taxon>Tracheophyta</taxon>
        <taxon>Spermatophyta</taxon>
        <taxon>Magnoliopsida</taxon>
        <taxon>eudicotyledons</taxon>
        <taxon>Gunneridae</taxon>
        <taxon>Pentapetalae</taxon>
        <taxon>rosids</taxon>
        <taxon>fabids</taxon>
        <taxon>Rosales</taxon>
        <taxon>Cannabaceae</taxon>
        <taxon>Trema</taxon>
    </lineage>
</organism>
<sequence length="164" mass="17558">MGFLHKLWDETLAGPTPETGLAKLRKYDSFSGGGSTTSGSAVRSTQAPPPPPQVVVPVQQHHPHHHDGVTRSITILRTNSTPLCRTTFSPDVPGSGSGSGSGPDSPSSRCTTPGTPLTPGTPTDQNFKKYWTRRKSPAADAFERAHDQTSPTIYDWIVISALDR</sequence>
<dbReference type="FunCoup" id="A0A2P5CNH0">
    <property type="interactions" value="4"/>
</dbReference>
<dbReference type="InterPro" id="IPR008406">
    <property type="entry name" value="DRM/ARP"/>
</dbReference>
<comment type="caution">
    <text evidence="3">The sequence shown here is derived from an EMBL/GenBank/DDBJ whole genome shotgun (WGS) entry which is preliminary data.</text>
</comment>
<dbReference type="STRING" id="63057.A0A2P5CNH0"/>
<feature type="region of interest" description="Disordered" evidence="2">
    <location>
        <begin position="25"/>
        <end position="132"/>
    </location>
</feature>
<feature type="compositionally biased region" description="Low complexity" evidence="2">
    <location>
        <begin position="102"/>
        <end position="123"/>
    </location>
</feature>
<evidence type="ECO:0000313" key="3">
    <source>
        <dbReference type="EMBL" id="PON62562.1"/>
    </source>
</evidence>
<comment type="similarity">
    <text evidence="1">Belongs to the DRM1/ARP family.</text>
</comment>
<accession>A0A2P5CNH0</accession>
<dbReference type="Pfam" id="PF05564">
    <property type="entry name" value="Auxin_repressed"/>
    <property type="match status" value="1"/>
</dbReference>
<evidence type="ECO:0000313" key="4">
    <source>
        <dbReference type="Proteomes" id="UP000237000"/>
    </source>
</evidence>
<name>A0A2P5CNH0_TREOI</name>
<dbReference type="AlphaFoldDB" id="A0A2P5CNH0"/>
<dbReference type="PANTHER" id="PTHR33565:SF20">
    <property type="entry name" value="DORMANCY-ASSOCIATED PROTEIN HOMOLOG 4"/>
    <property type="match status" value="1"/>
</dbReference>
<dbReference type="Proteomes" id="UP000237000">
    <property type="component" value="Unassembled WGS sequence"/>
</dbReference>
<protein>
    <submittedName>
        <fullName evidence="3">Dormancy/auxin associated family protein</fullName>
    </submittedName>
</protein>
<reference evidence="4" key="1">
    <citation type="submission" date="2016-06" db="EMBL/GenBank/DDBJ databases">
        <title>Parallel loss of symbiosis genes in relatives of nitrogen-fixing non-legume Parasponia.</title>
        <authorList>
            <person name="Van Velzen R."/>
            <person name="Holmer R."/>
            <person name="Bu F."/>
            <person name="Rutten L."/>
            <person name="Van Zeijl A."/>
            <person name="Liu W."/>
            <person name="Santuari L."/>
            <person name="Cao Q."/>
            <person name="Sharma T."/>
            <person name="Shen D."/>
            <person name="Roswanjaya Y."/>
            <person name="Wardhani T."/>
            <person name="Kalhor M.S."/>
            <person name="Jansen J."/>
            <person name="Van den Hoogen J."/>
            <person name="Gungor B."/>
            <person name="Hartog M."/>
            <person name="Hontelez J."/>
            <person name="Verver J."/>
            <person name="Yang W.-C."/>
            <person name="Schijlen E."/>
            <person name="Repin R."/>
            <person name="Schilthuizen M."/>
            <person name="Schranz E."/>
            <person name="Heidstra R."/>
            <person name="Miyata K."/>
            <person name="Fedorova E."/>
            <person name="Kohlen W."/>
            <person name="Bisseling T."/>
            <person name="Smit S."/>
            <person name="Geurts R."/>
        </authorList>
    </citation>
    <scope>NUCLEOTIDE SEQUENCE [LARGE SCALE GENOMIC DNA]</scope>
    <source>
        <strain evidence="4">cv. RG33-2</strain>
    </source>
</reference>
<proteinExistence type="inferred from homology"/>
<evidence type="ECO:0000256" key="1">
    <source>
        <dbReference type="ARBA" id="ARBA00010502"/>
    </source>
</evidence>
<dbReference type="PANTHER" id="PTHR33565">
    <property type="entry name" value="DORMANCY-ASSOCIATED PROTEIN 1"/>
    <property type="match status" value="1"/>
</dbReference>
<dbReference type="OrthoDB" id="2012405at2759"/>
<feature type="compositionally biased region" description="Polar residues" evidence="2">
    <location>
        <begin position="71"/>
        <end position="88"/>
    </location>
</feature>